<dbReference type="EMBL" id="SDIL01000035">
    <property type="protein sequence ID" value="RXK39187.1"/>
    <property type="molecule type" value="Genomic_DNA"/>
</dbReference>
<evidence type="ECO:0000313" key="2">
    <source>
        <dbReference type="EMBL" id="RXK39187.1"/>
    </source>
</evidence>
<dbReference type="AlphaFoldDB" id="A0A4V1M455"/>
<gene>
    <name evidence="2" type="ORF">M231_03544</name>
</gene>
<evidence type="ECO:0000313" key="3">
    <source>
        <dbReference type="Proteomes" id="UP000289152"/>
    </source>
</evidence>
<feature type="compositionally biased region" description="Gly residues" evidence="1">
    <location>
        <begin position="68"/>
        <end position="123"/>
    </location>
</feature>
<dbReference type="Proteomes" id="UP000289152">
    <property type="component" value="Unassembled WGS sequence"/>
</dbReference>
<dbReference type="VEuPathDB" id="FungiDB:TREMEDRAFT_60002"/>
<organism evidence="2 3">
    <name type="scientific">Tremella mesenterica</name>
    <name type="common">Jelly fungus</name>
    <dbReference type="NCBI Taxonomy" id="5217"/>
    <lineage>
        <taxon>Eukaryota</taxon>
        <taxon>Fungi</taxon>
        <taxon>Dikarya</taxon>
        <taxon>Basidiomycota</taxon>
        <taxon>Agaricomycotina</taxon>
        <taxon>Tremellomycetes</taxon>
        <taxon>Tremellales</taxon>
        <taxon>Tremellaceae</taxon>
        <taxon>Tremella</taxon>
    </lineage>
</organism>
<comment type="caution">
    <text evidence="2">The sequence shown here is derived from an EMBL/GenBank/DDBJ whole genome shotgun (WGS) entry which is preliminary data.</text>
</comment>
<reference evidence="2 3" key="1">
    <citation type="submission" date="2016-06" db="EMBL/GenBank/DDBJ databases">
        <title>Evolution of pathogenesis and genome organization in the Tremellales.</title>
        <authorList>
            <person name="Cuomo C."/>
            <person name="Litvintseva A."/>
            <person name="Heitman J."/>
            <person name="Chen Y."/>
            <person name="Sun S."/>
            <person name="Springer D."/>
            <person name="Dromer F."/>
            <person name="Young S."/>
            <person name="Zeng Q."/>
            <person name="Chapman S."/>
            <person name="Gujja S."/>
            <person name="Saif S."/>
            <person name="Birren B."/>
        </authorList>
    </citation>
    <scope>NUCLEOTIDE SEQUENCE [LARGE SCALE GENOMIC DNA]</scope>
    <source>
        <strain evidence="2 3">ATCC 28783</strain>
    </source>
</reference>
<protein>
    <submittedName>
        <fullName evidence="2">Uncharacterized protein</fullName>
    </submittedName>
</protein>
<dbReference type="OrthoDB" id="2594763at2759"/>
<sequence>MTPQQTYVSSHGTLTPQPITTRLYRWAEDWGTLGFLLVATLITPLYDPQSFGDPSRITQIGATQGRVAPGGLGGGGGGGGVGLGGGNGGTTGRGGGGNGGNGPTGRGGGGGSGGGVGGGGGGFMTMTQLRGGETVDSCRSTCG</sequence>
<keyword evidence="3" id="KW-1185">Reference proteome</keyword>
<accession>A0A4V1M455</accession>
<dbReference type="InParanoid" id="A0A4V1M455"/>
<feature type="region of interest" description="Disordered" evidence="1">
    <location>
        <begin position="68"/>
        <end position="143"/>
    </location>
</feature>
<proteinExistence type="predicted"/>
<evidence type="ECO:0000256" key="1">
    <source>
        <dbReference type="SAM" id="MobiDB-lite"/>
    </source>
</evidence>
<name>A0A4V1M455_TREME</name>